<keyword evidence="3 6" id="KW-0812">Transmembrane</keyword>
<feature type="transmembrane region" description="Helical" evidence="6">
    <location>
        <begin position="12"/>
        <end position="31"/>
    </location>
</feature>
<keyword evidence="2" id="KW-1003">Cell membrane</keyword>
<dbReference type="InterPro" id="IPR004869">
    <property type="entry name" value="MMPL_dom"/>
</dbReference>
<gene>
    <name evidence="8" type="ORF">WG929_19730</name>
</gene>
<reference evidence="8 9" key="1">
    <citation type="submission" date="2024-03" db="EMBL/GenBank/DDBJ databases">
        <title>High-quality draft genome sequence of Oceanobacter sp. wDCs-4.</title>
        <authorList>
            <person name="Dong C."/>
        </authorList>
    </citation>
    <scope>NUCLEOTIDE SEQUENCE [LARGE SCALE GENOMIC DNA]</scope>
    <source>
        <strain evidence="9">wDCs-4</strain>
    </source>
</reference>
<comment type="caution">
    <text evidence="8">The sequence shown here is derived from an EMBL/GenBank/DDBJ whole genome shotgun (WGS) entry which is preliminary data.</text>
</comment>
<evidence type="ECO:0000259" key="7">
    <source>
        <dbReference type="Pfam" id="PF03176"/>
    </source>
</evidence>
<evidence type="ECO:0000256" key="6">
    <source>
        <dbReference type="SAM" id="Phobius"/>
    </source>
</evidence>
<feature type="transmembrane region" description="Helical" evidence="6">
    <location>
        <begin position="66"/>
        <end position="89"/>
    </location>
</feature>
<evidence type="ECO:0000256" key="3">
    <source>
        <dbReference type="ARBA" id="ARBA00022692"/>
    </source>
</evidence>
<dbReference type="Proteomes" id="UP001620597">
    <property type="component" value="Unassembled WGS sequence"/>
</dbReference>
<feature type="transmembrane region" description="Helical" evidence="6">
    <location>
        <begin position="138"/>
        <end position="162"/>
    </location>
</feature>
<feature type="domain" description="Membrane transport protein MMPL" evidence="7">
    <location>
        <begin position="16"/>
        <end position="161"/>
    </location>
</feature>
<name>A0ABW8NNR6_9GAMM</name>
<evidence type="ECO:0000313" key="9">
    <source>
        <dbReference type="Proteomes" id="UP001620597"/>
    </source>
</evidence>
<dbReference type="Gene3D" id="1.20.1640.10">
    <property type="entry name" value="Multidrug efflux transporter AcrB transmembrane domain"/>
    <property type="match status" value="1"/>
</dbReference>
<feature type="non-terminal residue" evidence="8">
    <location>
        <position position="1"/>
    </location>
</feature>
<proteinExistence type="predicted"/>
<dbReference type="PANTHER" id="PTHR33406:SF10">
    <property type="entry name" value="SSD DOMAIN-CONTAINING PROTEIN"/>
    <property type="match status" value="1"/>
</dbReference>
<dbReference type="Pfam" id="PF03176">
    <property type="entry name" value="MMPL"/>
    <property type="match status" value="1"/>
</dbReference>
<dbReference type="InterPro" id="IPR050545">
    <property type="entry name" value="Mycobact_MmpL"/>
</dbReference>
<protein>
    <submittedName>
        <fullName evidence="8">MMPL family transporter</fullName>
    </submittedName>
</protein>
<dbReference type="SUPFAM" id="SSF82866">
    <property type="entry name" value="Multidrug efflux transporter AcrB transmembrane domain"/>
    <property type="match status" value="1"/>
</dbReference>
<keyword evidence="4 6" id="KW-1133">Transmembrane helix</keyword>
<dbReference type="RefSeq" id="WP_416207458.1">
    <property type="nucleotide sequence ID" value="NZ_JBBKTX010000036.1"/>
</dbReference>
<feature type="transmembrane region" description="Helical" evidence="6">
    <location>
        <begin position="37"/>
        <end position="59"/>
    </location>
</feature>
<evidence type="ECO:0000313" key="8">
    <source>
        <dbReference type="EMBL" id="MFK4754637.1"/>
    </source>
</evidence>
<sequence>TNQVVKVANSKILYGVYIAVTLLSIIAFRSLPAVICAMVPLVLTSILVEALMVFLGIGIKVSTLPVIALGVGIGIDYALYILSVVQTWLRAGASLSEAYYRALVFTGRVVIFTGCTLAIGVGAWAFSPIKFQADMGILLTFMFLWNMLGALILLPALASFLLKRSQPH</sequence>
<comment type="subcellular location">
    <subcellularLocation>
        <location evidence="1">Cell membrane</location>
        <topology evidence="1">Multi-pass membrane protein</topology>
    </subcellularLocation>
</comment>
<evidence type="ECO:0000256" key="4">
    <source>
        <dbReference type="ARBA" id="ARBA00022989"/>
    </source>
</evidence>
<evidence type="ECO:0000256" key="1">
    <source>
        <dbReference type="ARBA" id="ARBA00004651"/>
    </source>
</evidence>
<accession>A0ABW8NNR6</accession>
<evidence type="ECO:0000256" key="2">
    <source>
        <dbReference type="ARBA" id="ARBA00022475"/>
    </source>
</evidence>
<evidence type="ECO:0000256" key="5">
    <source>
        <dbReference type="ARBA" id="ARBA00023136"/>
    </source>
</evidence>
<keyword evidence="5 6" id="KW-0472">Membrane</keyword>
<feature type="transmembrane region" description="Helical" evidence="6">
    <location>
        <begin position="109"/>
        <end position="126"/>
    </location>
</feature>
<organism evidence="8 9">
    <name type="scientific">Oceanobacter antarcticus</name>
    <dbReference type="NCBI Taxonomy" id="3133425"/>
    <lineage>
        <taxon>Bacteria</taxon>
        <taxon>Pseudomonadati</taxon>
        <taxon>Pseudomonadota</taxon>
        <taxon>Gammaproteobacteria</taxon>
        <taxon>Oceanospirillales</taxon>
        <taxon>Oceanospirillaceae</taxon>
        <taxon>Oceanobacter</taxon>
    </lineage>
</organism>
<keyword evidence="9" id="KW-1185">Reference proteome</keyword>
<dbReference type="PANTHER" id="PTHR33406">
    <property type="entry name" value="MEMBRANE PROTEIN MJ1562-RELATED"/>
    <property type="match status" value="1"/>
</dbReference>
<dbReference type="EMBL" id="JBBKTX010000036">
    <property type="protein sequence ID" value="MFK4754637.1"/>
    <property type="molecule type" value="Genomic_DNA"/>
</dbReference>